<organism evidence="2 3">
    <name type="scientific">Crinalium epipsammum PCC 9333</name>
    <dbReference type="NCBI Taxonomy" id="1173022"/>
    <lineage>
        <taxon>Bacteria</taxon>
        <taxon>Bacillati</taxon>
        <taxon>Cyanobacteriota</taxon>
        <taxon>Cyanophyceae</taxon>
        <taxon>Gomontiellales</taxon>
        <taxon>Gomontiellaceae</taxon>
        <taxon>Crinalium</taxon>
    </lineage>
</organism>
<evidence type="ECO:0000313" key="2">
    <source>
        <dbReference type="EMBL" id="AFZ11107.1"/>
    </source>
</evidence>
<dbReference type="KEGG" id="cep:Cri9333_0107"/>
<protein>
    <submittedName>
        <fullName evidence="2">Uncharacterized protein</fullName>
    </submittedName>
</protein>
<dbReference type="eggNOG" id="ENOG5032UAH">
    <property type="taxonomic scope" value="Bacteria"/>
</dbReference>
<feature type="region of interest" description="Disordered" evidence="1">
    <location>
        <begin position="76"/>
        <end position="107"/>
    </location>
</feature>
<dbReference type="HOGENOM" id="CLU_160754_0_0_3"/>
<evidence type="ECO:0000256" key="1">
    <source>
        <dbReference type="SAM" id="MobiDB-lite"/>
    </source>
</evidence>
<reference evidence="2 3" key="1">
    <citation type="submission" date="2012-06" db="EMBL/GenBank/DDBJ databases">
        <title>Finished chromosome of genome of Crinalium epipsammum PCC 9333.</title>
        <authorList>
            <consortium name="US DOE Joint Genome Institute"/>
            <person name="Gugger M."/>
            <person name="Coursin T."/>
            <person name="Rippka R."/>
            <person name="Tandeau De Marsac N."/>
            <person name="Huntemann M."/>
            <person name="Wei C.-L."/>
            <person name="Han J."/>
            <person name="Detter J.C."/>
            <person name="Han C."/>
            <person name="Tapia R."/>
            <person name="Davenport K."/>
            <person name="Daligault H."/>
            <person name="Erkkila T."/>
            <person name="Gu W."/>
            <person name="Munk A.C.C."/>
            <person name="Teshima H."/>
            <person name="Xu Y."/>
            <person name="Chain P."/>
            <person name="Chen A."/>
            <person name="Krypides N."/>
            <person name="Mavromatis K."/>
            <person name="Markowitz V."/>
            <person name="Szeto E."/>
            <person name="Ivanova N."/>
            <person name="Mikhailova N."/>
            <person name="Ovchinnikova G."/>
            <person name="Pagani I."/>
            <person name="Pati A."/>
            <person name="Goodwin L."/>
            <person name="Peters L."/>
            <person name="Pitluck S."/>
            <person name="Woyke T."/>
            <person name="Kerfeld C."/>
        </authorList>
    </citation>
    <scope>NUCLEOTIDE SEQUENCE [LARGE SCALE GENOMIC DNA]</scope>
    <source>
        <strain evidence="2 3">PCC 9333</strain>
    </source>
</reference>
<proteinExistence type="predicted"/>
<dbReference type="PATRIC" id="fig|1173022.3.peg.116"/>
<sequence length="136" mass="15124">MYTTNLEIMLKIIEKKSPSISMKNIISSAIAQISSLINGFQVKRFFAVVAVGFLLLTTNVDAGRNSQAVAEQVLEKAHQTDDVRPKTSNEWKQEARETEDDPGTRGKYIAEETGQALKEFGKLYPKTAEASTRDND</sequence>
<dbReference type="AlphaFoldDB" id="K9VUG5"/>
<keyword evidence="3" id="KW-1185">Reference proteome</keyword>
<evidence type="ECO:0000313" key="3">
    <source>
        <dbReference type="Proteomes" id="UP000010472"/>
    </source>
</evidence>
<dbReference type="Proteomes" id="UP000010472">
    <property type="component" value="Chromosome"/>
</dbReference>
<accession>K9VUG5</accession>
<gene>
    <name evidence="2" type="ORF">Cri9333_0107</name>
</gene>
<name>K9VUG5_9CYAN</name>
<dbReference type="EMBL" id="CP003620">
    <property type="protein sequence ID" value="AFZ11107.1"/>
    <property type="molecule type" value="Genomic_DNA"/>
</dbReference>